<keyword evidence="1" id="KW-0732">Signal</keyword>
<dbReference type="SMART" id="SM00700">
    <property type="entry name" value="JHBP"/>
    <property type="match status" value="1"/>
</dbReference>
<dbReference type="Proteomes" id="UP001154078">
    <property type="component" value="Chromosome 5"/>
</dbReference>
<feature type="signal peptide" evidence="1">
    <location>
        <begin position="1"/>
        <end position="19"/>
    </location>
</feature>
<proteinExistence type="predicted"/>
<keyword evidence="3" id="KW-1185">Reference proteome</keyword>
<dbReference type="OrthoDB" id="6747947at2759"/>
<sequence>MFKLIDVCLAVFLLGTACAYDINHFENRPNLQVFENYINQSVECVRQTLADGMPDHNLPSFNPLTIKHYTVDLDKYNFSNASGYVTIDNGIAENIVNFIVSNLKGKFVLVPPTISVDFTIWLENVTNVADYKTDMTIMDQKINGQGKISIGLVGLNVTGHVKAIVKKGKVELKELSAPALLKALDFKITGLYDDEEYSAKISKEISEKVPEQMNNNPELFIEVIGPLFVEVFNALLNDKIGWGIIKAMTQKCILDIFPQ</sequence>
<gene>
    <name evidence="2" type="ORF">MELIAE_LOCUS7871</name>
</gene>
<evidence type="ECO:0000313" key="2">
    <source>
        <dbReference type="EMBL" id="CAH0557077.1"/>
    </source>
</evidence>
<dbReference type="Pfam" id="PF06585">
    <property type="entry name" value="JHBP"/>
    <property type="match status" value="1"/>
</dbReference>
<dbReference type="InterPro" id="IPR010562">
    <property type="entry name" value="Haemolymph_juvenile_hormone-bd"/>
</dbReference>
<evidence type="ECO:0000256" key="1">
    <source>
        <dbReference type="SAM" id="SignalP"/>
    </source>
</evidence>
<dbReference type="PROSITE" id="PS51257">
    <property type="entry name" value="PROKAR_LIPOPROTEIN"/>
    <property type="match status" value="1"/>
</dbReference>
<dbReference type="InterPro" id="IPR038606">
    <property type="entry name" value="To_sf"/>
</dbReference>
<reference evidence="2" key="1">
    <citation type="submission" date="2021-12" db="EMBL/GenBank/DDBJ databases">
        <authorList>
            <person name="King R."/>
        </authorList>
    </citation>
    <scope>NUCLEOTIDE SEQUENCE</scope>
</reference>
<dbReference type="PANTHER" id="PTHR20993:SF0">
    <property type="entry name" value="GH07914P"/>
    <property type="match status" value="1"/>
</dbReference>
<dbReference type="PANTHER" id="PTHR20993">
    <property type="entry name" value="GH07914P"/>
    <property type="match status" value="1"/>
</dbReference>
<dbReference type="Gene3D" id="3.15.10.30">
    <property type="entry name" value="Haemolymph juvenile hormone binding protein"/>
    <property type="match status" value="1"/>
</dbReference>
<protein>
    <submittedName>
        <fullName evidence="2">Uncharacterized protein</fullName>
    </submittedName>
</protein>
<dbReference type="AlphaFoldDB" id="A0A9P0B442"/>
<name>A0A9P0B442_BRAAE</name>
<accession>A0A9P0B442</accession>
<dbReference type="EMBL" id="OV121136">
    <property type="protein sequence ID" value="CAH0557077.1"/>
    <property type="molecule type" value="Genomic_DNA"/>
</dbReference>
<evidence type="ECO:0000313" key="3">
    <source>
        <dbReference type="Proteomes" id="UP001154078"/>
    </source>
</evidence>
<feature type="chain" id="PRO_5040160670" evidence="1">
    <location>
        <begin position="20"/>
        <end position="259"/>
    </location>
</feature>
<organism evidence="2 3">
    <name type="scientific">Brassicogethes aeneus</name>
    <name type="common">Rape pollen beetle</name>
    <name type="synonym">Meligethes aeneus</name>
    <dbReference type="NCBI Taxonomy" id="1431903"/>
    <lineage>
        <taxon>Eukaryota</taxon>
        <taxon>Metazoa</taxon>
        <taxon>Ecdysozoa</taxon>
        <taxon>Arthropoda</taxon>
        <taxon>Hexapoda</taxon>
        <taxon>Insecta</taxon>
        <taxon>Pterygota</taxon>
        <taxon>Neoptera</taxon>
        <taxon>Endopterygota</taxon>
        <taxon>Coleoptera</taxon>
        <taxon>Polyphaga</taxon>
        <taxon>Cucujiformia</taxon>
        <taxon>Nitidulidae</taxon>
        <taxon>Meligethinae</taxon>
        <taxon>Brassicogethes</taxon>
    </lineage>
</organism>